<dbReference type="PANTHER" id="PTHR35458:SF8">
    <property type="entry name" value="SLR0650 PROTEIN"/>
    <property type="match status" value="1"/>
</dbReference>
<dbReference type="InterPro" id="IPR047140">
    <property type="entry name" value="LabA"/>
</dbReference>
<dbReference type="Gene3D" id="3.40.50.1010">
    <property type="entry name" value="5'-nuclease"/>
    <property type="match status" value="1"/>
</dbReference>
<protein>
    <recommendedName>
        <fullName evidence="1">NYN domain-containing protein</fullName>
    </recommendedName>
</protein>
<comment type="caution">
    <text evidence="2">The sequence shown here is derived from an EMBL/GenBank/DDBJ whole genome shotgun (WGS) entry which is preliminary data.</text>
</comment>
<reference evidence="3" key="1">
    <citation type="submission" date="2017-09" db="EMBL/GenBank/DDBJ databases">
        <title>Depth-based differentiation of microbial function through sediment-hosted aquifers and enrichment of novel symbionts in the deep terrestrial subsurface.</title>
        <authorList>
            <person name="Probst A.J."/>
            <person name="Ladd B."/>
            <person name="Jarett J.K."/>
            <person name="Geller-Mcgrath D.E."/>
            <person name="Sieber C.M.K."/>
            <person name="Emerson J.B."/>
            <person name="Anantharaman K."/>
            <person name="Thomas B.C."/>
            <person name="Malmstrom R."/>
            <person name="Stieglmeier M."/>
            <person name="Klingl A."/>
            <person name="Woyke T."/>
            <person name="Ryan C.M."/>
            <person name="Banfield J.F."/>
        </authorList>
    </citation>
    <scope>NUCLEOTIDE SEQUENCE [LARGE SCALE GENOMIC DNA]</scope>
</reference>
<dbReference type="EMBL" id="PFAV01000020">
    <property type="protein sequence ID" value="PIR91669.1"/>
    <property type="molecule type" value="Genomic_DNA"/>
</dbReference>
<organism evidence="2 3">
    <name type="scientific">bacterium (Candidatus Gribaldobacteria) CG10_big_fil_rev_8_21_14_0_10_41_12</name>
    <dbReference type="NCBI Taxonomy" id="2014277"/>
    <lineage>
        <taxon>Bacteria</taxon>
        <taxon>Candidatus Gribaldobacteria</taxon>
    </lineage>
</organism>
<feature type="domain" description="NYN" evidence="1">
    <location>
        <begin position="8"/>
        <end position="160"/>
    </location>
</feature>
<dbReference type="InterPro" id="IPR021139">
    <property type="entry name" value="NYN"/>
</dbReference>
<gene>
    <name evidence="2" type="ORF">COU03_01120</name>
</gene>
<dbReference type="GO" id="GO:0004540">
    <property type="term" value="F:RNA nuclease activity"/>
    <property type="evidence" value="ECO:0007669"/>
    <property type="project" value="InterPro"/>
</dbReference>
<dbReference type="Proteomes" id="UP000228906">
    <property type="component" value="Unassembled WGS sequence"/>
</dbReference>
<dbReference type="Pfam" id="PF01936">
    <property type="entry name" value="NYN"/>
    <property type="match status" value="1"/>
</dbReference>
<dbReference type="PANTHER" id="PTHR35458">
    <property type="entry name" value="SLR0755 PROTEIN"/>
    <property type="match status" value="1"/>
</dbReference>
<evidence type="ECO:0000313" key="3">
    <source>
        <dbReference type="Proteomes" id="UP000228906"/>
    </source>
</evidence>
<sequence length="187" mass="21549">MIQKNKKRLVVFIDGSNLYFKLKSLEIRHLSHFNYRGLAKWLARGRDIIDIGYYIGVVRAKPSDEKGQKLRRAQRDLFNFLNSKAQKITIHRGYLMKNDGVYHEKGVDVKIAVDLLVGAYENLYDDAVIISSDTDLIPVMEKVKKLGKTIEYIGFGHEPSLALQTFATISRLLIKDELEPFIYQEQS</sequence>
<dbReference type="AlphaFoldDB" id="A0A2H0UZQ7"/>
<evidence type="ECO:0000259" key="1">
    <source>
        <dbReference type="Pfam" id="PF01936"/>
    </source>
</evidence>
<name>A0A2H0UZQ7_9BACT</name>
<accession>A0A2H0UZQ7</accession>
<proteinExistence type="predicted"/>
<evidence type="ECO:0000313" key="2">
    <source>
        <dbReference type="EMBL" id="PIR91669.1"/>
    </source>
</evidence>